<proteinExistence type="predicted"/>
<sequence>MVGKTLLPETSRPAVFRCLVGSVTVPKFWKAGPSLERFTTVQSVLHLQIMLLTVVW</sequence>
<reference evidence="1" key="1">
    <citation type="submission" date="2014-11" db="EMBL/GenBank/DDBJ databases">
        <authorList>
            <person name="Amaro Gonzalez C."/>
        </authorList>
    </citation>
    <scope>NUCLEOTIDE SEQUENCE</scope>
</reference>
<organism evidence="1">
    <name type="scientific">Anguilla anguilla</name>
    <name type="common">European freshwater eel</name>
    <name type="synonym">Muraena anguilla</name>
    <dbReference type="NCBI Taxonomy" id="7936"/>
    <lineage>
        <taxon>Eukaryota</taxon>
        <taxon>Metazoa</taxon>
        <taxon>Chordata</taxon>
        <taxon>Craniata</taxon>
        <taxon>Vertebrata</taxon>
        <taxon>Euteleostomi</taxon>
        <taxon>Actinopterygii</taxon>
        <taxon>Neopterygii</taxon>
        <taxon>Teleostei</taxon>
        <taxon>Anguilliformes</taxon>
        <taxon>Anguillidae</taxon>
        <taxon>Anguilla</taxon>
    </lineage>
</organism>
<dbReference type="EMBL" id="GBXM01088177">
    <property type="protein sequence ID" value="JAH20400.1"/>
    <property type="molecule type" value="Transcribed_RNA"/>
</dbReference>
<protein>
    <submittedName>
        <fullName evidence="1">Uncharacterized protein</fullName>
    </submittedName>
</protein>
<accession>A0A0E9QVY6</accession>
<name>A0A0E9QVY6_ANGAN</name>
<reference evidence="1" key="2">
    <citation type="journal article" date="2015" name="Fish Shellfish Immunol.">
        <title>Early steps in the European eel (Anguilla anguilla)-Vibrio vulnificus interaction in the gills: Role of the RtxA13 toxin.</title>
        <authorList>
            <person name="Callol A."/>
            <person name="Pajuelo D."/>
            <person name="Ebbesson L."/>
            <person name="Teles M."/>
            <person name="MacKenzie S."/>
            <person name="Amaro C."/>
        </authorList>
    </citation>
    <scope>NUCLEOTIDE SEQUENCE</scope>
</reference>
<dbReference type="AlphaFoldDB" id="A0A0E9QVY6"/>
<evidence type="ECO:0000313" key="1">
    <source>
        <dbReference type="EMBL" id="JAH20400.1"/>
    </source>
</evidence>